<feature type="region of interest" description="Disordered" evidence="1">
    <location>
        <begin position="1"/>
        <end position="33"/>
    </location>
</feature>
<keyword evidence="2" id="KW-0472">Membrane</keyword>
<proteinExistence type="predicted"/>
<keyword evidence="2" id="KW-0812">Transmembrane</keyword>
<accession>A0A136KIW5</accession>
<dbReference type="STRING" id="1617427.UZ20_WS6002000579"/>
<protein>
    <submittedName>
        <fullName evidence="3">Uncharacterized protein</fullName>
    </submittedName>
</protein>
<dbReference type="AlphaFoldDB" id="A0A136KIW5"/>
<sequence>MKKNKQDNKEQKTQPIEREKIETNDGGVAFVRGNHPRKKGFWPQYANLGTGLKSNVVLTDVIEPESKVVNYADNLKDPVNTDISKAEDFNDSHNHYQNLLSEVWNYNDKINGVALWGDSSALVDNSKVWGGFLSARSWPVGYGEYTPESVAEKNKKSFDAQLVGLEIDILNAGEPAPSKWAKTGLQVVGFGNKNTTAIEIRSEDTDVYAKTQSEKRGSFHEGIVFNNCMAEDGIYMSSRNAGGAIGIDFRNTYFTHGAVSLLTAGNQSGIVFNSGKSGQIYGDSKGNLTLAIGENGIKMVDLSGKTFFYLPLRKRHRIIYAILAALLAVWFVVVSIATLLFLFKS</sequence>
<feature type="transmembrane region" description="Helical" evidence="2">
    <location>
        <begin position="318"/>
        <end position="343"/>
    </location>
</feature>
<evidence type="ECO:0000313" key="3">
    <source>
        <dbReference type="EMBL" id="KXK09364.1"/>
    </source>
</evidence>
<gene>
    <name evidence="3" type="ORF">UZ20_WS6002000579</name>
</gene>
<reference evidence="3 4" key="1">
    <citation type="submission" date="2015-02" db="EMBL/GenBank/DDBJ databases">
        <title>Improved understanding of the partial-nitritation anammox process through 23 genomes representing the majority of the microbial community.</title>
        <authorList>
            <person name="Speth D.R."/>
            <person name="In T Zandt M."/>
            <person name="Guerrero Cruz S."/>
            <person name="Jetten M.S."/>
            <person name="Dutilh B.E."/>
        </authorList>
    </citation>
    <scope>NUCLEOTIDE SEQUENCE [LARGE SCALE GENOMIC DNA]</scope>
    <source>
        <strain evidence="3">OLB21</strain>
    </source>
</reference>
<organism evidence="3 4">
    <name type="scientific">candidate division WS6 bacterium OLB21</name>
    <dbReference type="NCBI Taxonomy" id="1617427"/>
    <lineage>
        <taxon>Bacteria</taxon>
        <taxon>Candidatus Dojkabacteria</taxon>
    </lineage>
</organism>
<dbReference type="Proteomes" id="UP000070449">
    <property type="component" value="Unassembled WGS sequence"/>
</dbReference>
<name>A0A136KIW5_9BACT</name>
<evidence type="ECO:0000256" key="2">
    <source>
        <dbReference type="SAM" id="Phobius"/>
    </source>
</evidence>
<keyword evidence="2" id="KW-1133">Transmembrane helix</keyword>
<evidence type="ECO:0000313" key="4">
    <source>
        <dbReference type="Proteomes" id="UP000070449"/>
    </source>
</evidence>
<comment type="caution">
    <text evidence="3">The sequence shown here is derived from an EMBL/GenBank/DDBJ whole genome shotgun (WGS) entry which is preliminary data.</text>
</comment>
<evidence type="ECO:0000256" key="1">
    <source>
        <dbReference type="SAM" id="MobiDB-lite"/>
    </source>
</evidence>
<feature type="compositionally biased region" description="Basic and acidic residues" evidence="1">
    <location>
        <begin position="1"/>
        <end position="23"/>
    </location>
</feature>
<dbReference type="EMBL" id="JYPD01000018">
    <property type="protein sequence ID" value="KXK09364.1"/>
    <property type="molecule type" value="Genomic_DNA"/>
</dbReference>